<accession>A0A917BVM8</accession>
<organism evidence="1 2">
    <name type="scientific">Terasakiella brassicae</name>
    <dbReference type="NCBI Taxonomy" id="1634917"/>
    <lineage>
        <taxon>Bacteria</taxon>
        <taxon>Pseudomonadati</taxon>
        <taxon>Pseudomonadota</taxon>
        <taxon>Alphaproteobacteria</taxon>
        <taxon>Rhodospirillales</taxon>
        <taxon>Terasakiellaceae</taxon>
        <taxon>Terasakiella</taxon>
    </lineage>
</organism>
<keyword evidence="2" id="KW-1185">Reference proteome</keyword>
<name>A0A917BVM8_9PROT</name>
<evidence type="ECO:0000313" key="1">
    <source>
        <dbReference type="EMBL" id="GGF59234.1"/>
    </source>
</evidence>
<reference evidence="1" key="1">
    <citation type="journal article" date="2014" name="Int. J. Syst. Evol. Microbiol.">
        <title>Complete genome sequence of Corynebacterium casei LMG S-19264T (=DSM 44701T), isolated from a smear-ripened cheese.</title>
        <authorList>
            <consortium name="US DOE Joint Genome Institute (JGI-PGF)"/>
            <person name="Walter F."/>
            <person name="Albersmeier A."/>
            <person name="Kalinowski J."/>
            <person name="Ruckert C."/>
        </authorList>
    </citation>
    <scope>NUCLEOTIDE SEQUENCE</scope>
    <source>
        <strain evidence="1">CGMCC 1.15254</strain>
    </source>
</reference>
<protein>
    <submittedName>
        <fullName evidence="1">Uncharacterized protein</fullName>
    </submittedName>
</protein>
<dbReference type="Proteomes" id="UP000632498">
    <property type="component" value="Unassembled WGS sequence"/>
</dbReference>
<evidence type="ECO:0000313" key="2">
    <source>
        <dbReference type="Proteomes" id="UP000632498"/>
    </source>
</evidence>
<gene>
    <name evidence="1" type="ORF">GCM10011332_11070</name>
</gene>
<proteinExistence type="predicted"/>
<dbReference type="EMBL" id="BMHV01000006">
    <property type="protein sequence ID" value="GGF59234.1"/>
    <property type="molecule type" value="Genomic_DNA"/>
</dbReference>
<dbReference type="RefSeq" id="WP_188662582.1">
    <property type="nucleotide sequence ID" value="NZ_BMHV01000006.1"/>
</dbReference>
<dbReference type="AlphaFoldDB" id="A0A917BVM8"/>
<comment type="caution">
    <text evidence="1">The sequence shown here is derived from an EMBL/GenBank/DDBJ whole genome shotgun (WGS) entry which is preliminary data.</text>
</comment>
<sequence>MKSQWGQTYKDWHIPLSQNNILLKDALADMHLHSHGQGAIPLIIQLVENPRFRLPGLELFHGAVNLDDHDCIHILLGRGMLPKDEAFVIGFTMGSTGQVGALEEKLYRLISQYLYPDVYKFKEDDLEIFRDGLHLGMLCRSDALDKVDYGPLMDKTLGEVRNRLGIDTALLKAYYALEAKRYPYAGESMRLLN</sequence>
<reference evidence="1" key="2">
    <citation type="submission" date="2020-09" db="EMBL/GenBank/DDBJ databases">
        <authorList>
            <person name="Sun Q."/>
            <person name="Zhou Y."/>
        </authorList>
    </citation>
    <scope>NUCLEOTIDE SEQUENCE</scope>
    <source>
        <strain evidence="1">CGMCC 1.15254</strain>
    </source>
</reference>